<feature type="transmembrane region" description="Helical" evidence="1">
    <location>
        <begin position="50"/>
        <end position="71"/>
    </location>
</feature>
<keyword evidence="1" id="KW-0812">Transmembrane</keyword>
<dbReference type="EMBL" id="HBUF01149957">
    <property type="protein sequence ID" value="CAG6648011.1"/>
    <property type="molecule type" value="Transcribed_RNA"/>
</dbReference>
<protein>
    <submittedName>
        <fullName evidence="2">Uncharacterized protein</fullName>
    </submittedName>
</protein>
<sequence length="101" mass="11996">MYRNLSGNMCQIYVALPYRVILPLLTEIASSHASYCEIKRVLMYKLTTQLQLNIIGYYFTAFYNIVLQFYMPNIEIHANNTFEMRSYHGFFPTFFKLLKIS</sequence>
<organism evidence="2">
    <name type="scientific">Cacopsylla melanoneura</name>
    <dbReference type="NCBI Taxonomy" id="428564"/>
    <lineage>
        <taxon>Eukaryota</taxon>
        <taxon>Metazoa</taxon>
        <taxon>Ecdysozoa</taxon>
        <taxon>Arthropoda</taxon>
        <taxon>Hexapoda</taxon>
        <taxon>Insecta</taxon>
        <taxon>Pterygota</taxon>
        <taxon>Neoptera</taxon>
        <taxon>Paraneoptera</taxon>
        <taxon>Hemiptera</taxon>
        <taxon>Sternorrhyncha</taxon>
        <taxon>Psylloidea</taxon>
        <taxon>Psyllidae</taxon>
        <taxon>Psyllinae</taxon>
        <taxon>Cacopsylla</taxon>
    </lineage>
</organism>
<keyword evidence="1" id="KW-0472">Membrane</keyword>
<reference evidence="2" key="1">
    <citation type="submission" date="2021-05" db="EMBL/GenBank/DDBJ databases">
        <authorList>
            <person name="Alioto T."/>
            <person name="Alioto T."/>
            <person name="Gomez Garrido J."/>
        </authorList>
    </citation>
    <scope>NUCLEOTIDE SEQUENCE</scope>
</reference>
<dbReference type="AlphaFoldDB" id="A0A8D8RF58"/>
<name>A0A8D8RF58_9HEMI</name>
<accession>A0A8D8RF58</accession>
<dbReference type="EMBL" id="HBUF01149958">
    <property type="protein sequence ID" value="CAG6648012.1"/>
    <property type="molecule type" value="Transcribed_RNA"/>
</dbReference>
<proteinExistence type="predicted"/>
<evidence type="ECO:0000256" key="1">
    <source>
        <dbReference type="SAM" id="Phobius"/>
    </source>
</evidence>
<keyword evidence="1" id="KW-1133">Transmembrane helix</keyword>
<evidence type="ECO:0000313" key="2">
    <source>
        <dbReference type="EMBL" id="CAG6648011.1"/>
    </source>
</evidence>